<reference evidence="2 3" key="1">
    <citation type="submission" date="2020-01" db="EMBL/GenBank/DDBJ databases">
        <authorList>
            <person name="Palmer J.M."/>
        </authorList>
    </citation>
    <scope>NUCLEOTIDE SEQUENCE [LARGE SCALE GENOMIC DNA]</scope>
    <source>
        <strain evidence="2 3">TWF970</strain>
    </source>
</reference>
<sequence>MLFRISVPQRGDWIRAYTGILIFALNVGRVHMAPTLPGDHQQISPANLTIFHFAASNYSATPVPSAVPNATFPVYIPPFNNSRSMITNEESCANCTRNGTDLKGTEPRIKVGPLQNDTSPNPIKKEVHPSFFYKRGKMNIVCAPPKVVMDIEPHENSLNFPFERWPRWKKEYYDKSRALVDIEVFQRYCRQLCECNDEGAIVPRARYGVNQACGRQWQANRCFIVLGCYCTAELVQPVVEGDAATIEEYQAALDRIPQTVRNDNPDYFWRMNGLGRRPWEVMTWVPSEMDIEMAYRPRMAVDGSGPEPEPPLVPESEPGIPLSGPEPFVPPLVTYPVARPVGRYWRGLRFGHFGAYGDPAPYKQPWMKKKDISDESSGTGSSMQDESEITRGP</sequence>
<feature type="region of interest" description="Disordered" evidence="1">
    <location>
        <begin position="357"/>
        <end position="393"/>
    </location>
</feature>
<name>A0A7C8VM17_ORBOL</name>
<proteinExistence type="predicted"/>
<comment type="caution">
    <text evidence="2">The sequence shown here is derived from an EMBL/GenBank/DDBJ whole genome shotgun (WGS) entry which is preliminary data.</text>
</comment>
<feature type="region of interest" description="Disordered" evidence="1">
    <location>
        <begin position="302"/>
        <end position="325"/>
    </location>
</feature>
<dbReference type="AlphaFoldDB" id="A0A7C8VM17"/>
<organism evidence="2 3">
    <name type="scientific">Orbilia oligospora</name>
    <name type="common">Nematode-trapping fungus</name>
    <name type="synonym">Arthrobotrys oligospora</name>
    <dbReference type="NCBI Taxonomy" id="2813651"/>
    <lineage>
        <taxon>Eukaryota</taxon>
        <taxon>Fungi</taxon>
        <taxon>Dikarya</taxon>
        <taxon>Ascomycota</taxon>
        <taxon>Pezizomycotina</taxon>
        <taxon>Orbiliomycetes</taxon>
        <taxon>Orbiliales</taxon>
        <taxon>Orbiliaceae</taxon>
        <taxon>Orbilia</taxon>
    </lineage>
</organism>
<protein>
    <submittedName>
        <fullName evidence="2">Uncharacterized protein</fullName>
    </submittedName>
</protein>
<feature type="compositionally biased region" description="Polar residues" evidence="1">
    <location>
        <begin position="375"/>
        <end position="384"/>
    </location>
</feature>
<dbReference type="EMBL" id="JAABOJ010000026">
    <property type="protein sequence ID" value="KAF3278000.1"/>
    <property type="molecule type" value="Genomic_DNA"/>
</dbReference>
<evidence type="ECO:0000256" key="1">
    <source>
        <dbReference type="SAM" id="MobiDB-lite"/>
    </source>
</evidence>
<gene>
    <name evidence="2" type="ORF">TWF970_004878</name>
</gene>
<evidence type="ECO:0000313" key="2">
    <source>
        <dbReference type="EMBL" id="KAF3278000.1"/>
    </source>
</evidence>
<dbReference type="OrthoDB" id="5332755at2759"/>
<dbReference type="Proteomes" id="UP000474640">
    <property type="component" value="Unassembled WGS sequence"/>
</dbReference>
<evidence type="ECO:0000313" key="3">
    <source>
        <dbReference type="Proteomes" id="UP000474640"/>
    </source>
</evidence>
<accession>A0A7C8VM17</accession>